<evidence type="ECO:0000256" key="4">
    <source>
        <dbReference type="ARBA" id="ARBA00022741"/>
    </source>
</evidence>
<comment type="pathway">
    <text evidence="9">Cofactor biosynthesis; coenzyme A biosynthesis; CoA from (R)-pantothenate: step 4/5.</text>
</comment>
<reference evidence="12 13" key="1">
    <citation type="submission" date="2018-04" db="EMBL/GenBank/DDBJ databases">
        <title>Genomic Encyclopedia of Type Strains, Phase IV (KMG-IV): sequencing the most valuable type-strain genomes for metagenomic binning, comparative biology and taxonomic classification.</title>
        <authorList>
            <person name="Goeker M."/>
        </authorList>
    </citation>
    <scope>NUCLEOTIDE SEQUENCE [LARGE SCALE GENOMIC DNA]</scope>
    <source>
        <strain evidence="12 13">DSM 14823</strain>
    </source>
</reference>
<keyword evidence="13" id="KW-1185">Reference proteome</keyword>
<keyword evidence="2 9" id="KW-0808">Transferase</keyword>
<feature type="binding site" evidence="9">
    <location>
        <position position="98"/>
    </location>
    <ligand>
        <name>ATP</name>
        <dbReference type="ChEBI" id="CHEBI:30616"/>
    </ligand>
</feature>
<feature type="binding site" evidence="9">
    <location>
        <position position="73"/>
    </location>
    <ligand>
        <name>substrate</name>
    </ligand>
</feature>
<feature type="binding site" evidence="9">
    <location>
        <position position="9"/>
    </location>
    <ligand>
        <name>substrate</name>
    </ligand>
</feature>
<dbReference type="PANTHER" id="PTHR21342:SF1">
    <property type="entry name" value="PHOSPHOPANTETHEINE ADENYLYLTRANSFERASE"/>
    <property type="match status" value="1"/>
</dbReference>
<dbReference type="EC" id="2.7.7.3" evidence="9"/>
<evidence type="ECO:0000256" key="7">
    <source>
        <dbReference type="ARBA" id="ARBA00022993"/>
    </source>
</evidence>
<accession>A0A2U1AVT8</accession>
<evidence type="ECO:0000259" key="10">
    <source>
        <dbReference type="Pfam" id="PF01467"/>
    </source>
</evidence>
<dbReference type="Proteomes" id="UP000245959">
    <property type="component" value="Unassembled WGS sequence"/>
</dbReference>
<evidence type="ECO:0000256" key="5">
    <source>
        <dbReference type="ARBA" id="ARBA00022840"/>
    </source>
</evidence>
<dbReference type="AlphaFoldDB" id="A0A2U1AVT8"/>
<dbReference type="HAMAP" id="MF_00151">
    <property type="entry name" value="PPAT_bact"/>
    <property type="match status" value="1"/>
</dbReference>
<feature type="binding site" evidence="9">
    <location>
        <position position="87"/>
    </location>
    <ligand>
        <name>substrate</name>
    </ligand>
</feature>
<dbReference type="PRINTS" id="PR01020">
    <property type="entry name" value="LPSBIOSNTHSS"/>
</dbReference>
<dbReference type="UniPathway" id="UPA00241">
    <property type="reaction ID" value="UER00355"/>
</dbReference>
<protein>
    <recommendedName>
        <fullName evidence="9">Phosphopantetheine adenylyltransferase</fullName>
        <ecNumber evidence="9">2.7.7.3</ecNumber>
    </recommendedName>
    <alternativeName>
        <fullName evidence="9">Dephospho-CoA pyrophosphorylase</fullName>
    </alternativeName>
    <alternativeName>
        <fullName evidence="9">Pantetheine-phosphate adenylyltransferase</fullName>
        <shortName evidence="9">PPAT</shortName>
    </alternativeName>
</protein>
<dbReference type="Gene3D" id="3.40.50.620">
    <property type="entry name" value="HUPs"/>
    <property type="match status" value="1"/>
</dbReference>
<dbReference type="EMBL" id="QEKH01000016">
    <property type="protein sequence ID" value="PVY40559.1"/>
    <property type="molecule type" value="Genomic_DNA"/>
</dbReference>
<organism evidence="12 13">
    <name type="scientific">Victivallis vadensis</name>
    <dbReference type="NCBI Taxonomy" id="172901"/>
    <lineage>
        <taxon>Bacteria</taxon>
        <taxon>Pseudomonadati</taxon>
        <taxon>Lentisphaerota</taxon>
        <taxon>Lentisphaeria</taxon>
        <taxon>Victivallales</taxon>
        <taxon>Victivallaceae</taxon>
        <taxon>Victivallis</taxon>
    </lineage>
</organism>
<proteinExistence type="inferred from homology"/>
<reference evidence="11 14" key="2">
    <citation type="submission" date="2020-04" db="EMBL/GenBank/DDBJ databases">
        <authorList>
            <person name="Hitch T.C.A."/>
            <person name="Wylensek D."/>
            <person name="Clavel T."/>
        </authorList>
    </citation>
    <scope>NUCLEOTIDE SEQUENCE [LARGE SCALE GENOMIC DNA]</scope>
    <source>
        <strain evidence="11 14">COR2-253-APC-1A</strain>
    </source>
</reference>
<dbReference type="NCBIfam" id="TIGR00125">
    <property type="entry name" value="cyt_tran_rel"/>
    <property type="match status" value="1"/>
</dbReference>
<dbReference type="OrthoDB" id="9806661at2"/>
<dbReference type="SUPFAM" id="SSF52374">
    <property type="entry name" value="Nucleotidylyl transferase"/>
    <property type="match status" value="1"/>
</dbReference>
<dbReference type="GeneID" id="78295563"/>
<evidence type="ECO:0000256" key="2">
    <source>
        <dbReference type="ARBA" id="ARBA00022679"/>
    </source>
</evidence>
<comment type="similarity">
    <text evidence="9">Belongs to the bacterial CoaD family.</text>
</comment>
<name>A0A2U1AVT8_9BACT</name>
<evidence type="ECO:0000313" key="13">
    <source>
        <dbReference type="Proteomes" id="UP000245959"/>
    </source>
</evidence>
<dbReference type="GO" id="GO:0004595">
    <property type="term" value="F:pantetheine-phosphate adenylyltransferase activity"/>
    <property type="evidence" value="ECO:0007669"/>
    <property type="project" value="UniProtKB-UniRule"/>
</dbReference>
<feature type="binding site" evidence="9">
    <location>
        <begin position="88"/>
        <end position="90"/>
    </location>
    <ligand>
        <name>ATP</name>
        <dbReference type="ChEBI" id="CHEBI:30616"/>
    </ligand>
</feature>
<gene>
    <name evidence="9 11" type="primary">coaD</name>
    <name evidence="12" type="ORF">C8D82_11610</name>
    <name evidence="11" type="ORF">HF882_11330</name>
</gene>
<dbReference type="NCBIfam" id="TIGR01510">
    <property type="entry name" value="coaD_prev_kdtB"/>
    <property type="match status" value="1"/>
</dbReference>
<feature type="site" description="Transition state stabilizer" evidence="9">
    <location>
        <position position="17"/>
    </location>
</feature>
<feature type="binding site" evidence="9">
    <location>
        <position position="17"/>
    </location>
    <ligand>
        <name>ATP</name>
        <dbReference type="ChEBI" id="CHEBI:30616"/>
    </ligand>
</feature>
<dbReference type="Pfam" id="PF01467">
    <property type="entry name" value="CTP_transf_like"/>
    <property type="match status" value="1"/>
</dbReference>
<comment type="subcellular location">
    <subcellularLocation>
        <location evidence="9">Cytoplasm</location>
    </subcellularLocation>
</comment>
<keyword evidence="3 9" id="KW-0548">Nucleotidyltransferase</keyword>
<keyword evidence="4 9" id="KW-0547">Nucleotide-binding</keyword>
<evidence type="ECO:0000256" key="1">
    <source>
        <dbReference type="ARBA" id="ARBA00022490"/>
    </source>
</evidence>
<dbReference type="Proteomes" id="UP000576225">
    <property type="component" value="Unassembled WGS sequence"/>
</dbReference>
<evidence type="ECO:0000313" key="11">
    <source>
        <dbReference type="EMBL" id="NMD87176.1"/>
    </source>
</evidence>
<dbReference type="InterPro" id="IPR014729">
    <property type="entry name" value="Rossmann-like_a/b/a_fold"/>
</dbReference>
<keyword evidence="5 9" id="KW-0067">ATP-binding</keyword>
<evidence type="ECO:0000313" key="12">
    <source>
        <dbReference type="EMBL" id="PVY40559.1"/>
    </source>
</evidence>
<feature type="binding site" evidence="9">
    <location>
        <begin position="9"/>
        <end position="10"/>
    </location>
    <ligand>
        <name>ATP</name>
        <dbReference type="ChEBI" id="CHEBI:30616"/>
    </ligand>
</feature>
<dbReference type="GO" id="GO:0005524">
    <property type="term" value="F:ATP binding"/>
    <property type="evidence" value="ECO:0007669"/>
    <property type="project" value="UniProtKB-KW"/>
</dbReference>
<dbReference type="RefSeq" id="WP_116884264.1">
    <property type="nucleotide sequence ID" value="NZ_CABMMC010000084.1"/>
</dbReference>
<evidence type="ECO:0000256" key="6">
    <source>
        <dbReference type="ARBA" id="ARBA00022842"/>
    </source>
</evidence>
<comment type="catalytic activity">
    <reaction evidence="8 9">
        <text>(R)-4'-phosphopantetheine + ATP + H(+) = 3'-dephospho-CoA + diphosphate</text>
        <dbReference type="Rhea" id="RHEA:19801"/>
        <dbReference type="ChEBI" id="CHEBI:15378"/>
        <dbReference type="ChEBI" id="CHEBI:30616"/>
        <dbReference type="ChEBI" id="CHEBI:33019"/>
        <dbReference type="ChEBI" id="CHEBI:57328"/>
        <dbReference type="ChEBI" id="CHEBI:61723"/>
        <dbReference type="EC" id="2.7.7.3"/>
    </reaction>
</comment>
<evidence type="ECO:0000313" key="14">
    <source>
        <dbReference type="Proteomes" id="UP000576225"/>
    </source>
</evidence>
<dbReference type="PANTHER" id="PTHR21342">
    <property type="entry name" value="PHOSPHOPANTETHEINE ADENYLYLTRANSFERASE"/>
    <property type="match status" value="1"/>
</dbReference>
<comment type="subunit">
    <text evidence="9">Homohexamer.</text>
</comment>
<comment type="caution">
    <text evidence="12">The sequence shown here is derived from an EMBL/GenBank/DDBJ whole genome shotgun (WGS) entry which is preliminary data.</text>
</comment>
<feature type="binding site" evidence="9">
    <location>
        <begin position="123"/>
        <end position="129"/>
    </location>
    <ligand>
        <name>ATP</name>
        <dbReference type="ChEBI" id="CHEBI:30616"/>
    </ligand>
</feature>
<sequence length="165" mass="18604">MKTVLYPGSFDPFTNGHRDLVARAGLLFDQVIVAVAVNSEKSPMFTLEERKELIEKSCADLPHVKVVAFRGLVVDAIEKYNAQAVLRGLRAFSDFEYELQMALMNRSLRRECETIFMMPTLENSYVASRLVKEVAALKGNYRQYVPEVVAEAIEAKLAERRGGND</sequence>
<feature type="binding site" evidence="9">
    <location>
        <position position="41"/>
    </location>
    <ligand>
        <name>substrate</name>
    </ligand>
</feature>
<keyword evidence="7 9" id="KW-0173">Coenzyme A biosynthesis</keyword>
<keyword evidence="6 9" id="KW-0460">Magnesium</keyword>
<evidence type="ECO:0000256" key="8">
    <source>
        <dbReference type="ARBA" id="ARBA00029346"/>
    </source>
</evidence>
<dbReference type="GO" id="GO:0005737">
    <property type="term" value="C:cytoplasm"/>
    <property type="evidence" value="ECO:0007669"/>
    <property type="project" value="UniProtKB-SubCell"/>
</dbReference>
<evidence type="ECO:0000256" key="9">
    <source>
        <dbReference type="HAMAP-Rule" id="MF_00151"/>
    </source>
</evidence>
<dbReference type="CDD" id="cd02163">
    <property type="entry name" value="PPAT"/>
    <property type="match status" value="1"/>
</dbReference>
<evidence type="ECO:0000256" key="3">
    <source>
        <dbReference type="ARBA" id="ARBA00022695"/>
    </source>
</evidence>
<feature type="domain" description="Cytidyltransferase-like" evidence="10">
    <location>
        <begin position="5"/>
        <end position="133"/>
    </location>
</feature>
<comment type="function">
    <text evidence="9">Reversibly transfers an adenylyl group from ATP to 4'-phosphopantetheine, yielding dephospho-CoA (dPCoA) and pyrophosphate.</text>
</comment>
<comment type="cofactor">
    <cofactor evidence="9">
        <name>Mg(2+)</name>
        <dbReference type="ChEBI" id="CHEBI:18420"/>
    </cofactor>
</comment>
<dbReference type="GO" id="GO:0015937">
    <property type="term" value="P:coenzyme A biosynthetic process"/>
    <property type="evidence" value="ECO:0007669"/>
    <property type="project" value="UniProtKB-UniRule"/>
</dbReference>
<dbReference type="EMBL" id="JABAEW010000020">
    <property type="protein sequence ID" value="NMD87176.1"/>
    <property type="molecule type" value="Genomic_DNA"/>
</dbReference>
<dbReference type="InterPro" id="IPR004821">
    <property type="entry name" value="Cyt_trans-like"/>
</dbReference>
<dbReference type="InterPro" id="IPR001980">
    <property type="entry name" value="PPAT"/>
</dbReference>
<keyword evidence="1 9" id="KW-0963">Cytoplasm</keyword>